<dbReference type="GeneTree" id="ENSGT00940000160585"/>
<dbReference type="Pfam" id="PF13901">
    <property type="entry name" value="RH_dom"/>
    <property type="match status" value="1"/>
</dbReference>
<proteinExistence type="predicted"/>
<keyword evidence="5" id="KW-1185">Reference proteome</keyword>
<dbReference type="STRING" id="48698.ENSPFOP00000026514"/>
<name>A0A096M523_POEFO</name>
<dbReference type="EMBL" id="AYCK01022880">
    <property type="status" value="NOT_ANNOTATED_CDS"/>
    <property type="molecule type" value="Genomic_DNA"/>
</dbReference>
<dbReference type="OMA" id="HVESCQV"/>
<feature type="compositionally biased region" description="Basic and acidic residues" evidence="2">
    <location>
        <begin position="356"/>
        <end position="371"/>
    </location>
</feature>
<dbReference type="EMBL" id="AYCK01022881">
    <property type="status" value="NOT_ANNOTATED_CDS"/>
    <property type="molecule type" value="Genomic_DNA"/>
</dbReference>
<dbReference type="Ensembl" id="ENSPFOT00000027305.1">
    <property type="protein sequence ID" value="ENSPFOP00000026514.1"/>
    <property type="gene ID" value="ENSPFOG00000023209.1"/>
</dbReference>
<evidence type="ECO:0000256" key="1">
    <source>
        <dbReference type="ARBA" id="ARBA00023006"/>
    </source>
</evidence>
<feature type="region of interest" description="Disordered" evidence="2">
    <location>
        <begin position="323"/>
        <end position="392"/>
    </location>
</feature>
<feature type="compositionally biased region" description="Basic and acidic residues" evidence="2">
    <location>
        <begin position="105"/>
        <end position="135"/>
    </location>
</feature>
<feature type="compositionally biased region" description="Low complexity" evidence="2">
    <location>
        <begin position="158"/>
        <end position="168"/>
    </location>
</feature>
<sequence length="729" mass="82245">MGSCDGLSSSPNRGGYVSWSVDSGESRQPPTGPPPGAGETEAFSNQSQEPTRSGCVASLIRSTQEPSGEEETNTAFDLPYPRKQLTRRKCTKISKNSRQIPGNSKLRDHDRSSKLPRDAMANKEDPSHSKDENVPLHRSSPVISRRSKPVSWQEKAASPSNSLSMDSSPPSPGSCDQRECLTSTGKEDAERRLTSCHQPFETTVEDEKPRVSLSSSPISILSSQDRSSRSPQQPEKEHRGWSLNSWSTPNRTGHSSSKPHSKDRSCSELLDLPADIFRTSCELEKENAHFVVVDMMLEVLEGVKWTLSFDSVMYKHCVVCSKTQPSSERRNPARTHGSNASGWIAPQRSSCKRRPLRDDTRPQRTDRRADTQEPQATHNEHQTKSRSILSTDSGFEDYGVGTMTPDLIGNSAEWLAQQLVLEFKRKWLPSHVHRRGRQSLRSSLQELPGTGGVEVKTGSLTEEIRLRTRMRGTLNWAPPSFQIIFSIQPQQRSRRSEVVALQHYLCAGCGTEVEPRYIKKLRHCEYLGRYFCDCCHSGSEAVIPGRVLSNWDFSRYSVSDFSKQLLDSVWSQPLFDLSSVGKALWSKVKDLDRFRELREQLIGIRKLLKACRLSERVLAEFEPLPAHLLDEPLLFSMEDLYRVKKGQLVAQARALLTAAVEHVDNCELCRGRGFICEFCRAKDIIFPFQKDKCQRCPVCKTCFHKDCFLGKRCPKCTRIQSRTKVQTKS</sequence>
<feature type="compositionally biased region" description="Polar residues" evidence="2">
    <location>
        <begin position="93"/>
        <end position="102"/>
    </location>
</feature>
<dbReference type="GO" id="GO:1901981">
    <property type="term" value="F:phosphatidylinositol phosphate binding"/>
    <property type="evidence" value="ECO:0007669"/>
    <property type="project" value="TreeGrafter"/>
</dbReference>
<feature type="compositionally biased region" description="Polar residues" evidence="2">
    <location>
        <begin position="1"/>
        <end position="12"/>
    </location>
</feature>
<reference evidence="4" key="3">
    <citation type="submission" date="2025-09" db="UniProtKB">
        <authorList>
            <consortium name="Ensembl"/>
        </authorList>
    </citation>
    <scope>IDENTIFICATION</scope>
</reference>
<accession>A0A096M523</accession>
<evidence type="ECO:0000256" key="2">
    <source>
        <dbReference type="SAM" id="MobiDB-lite"/>
    </source>
</evidence>
<evidence type="ECO:0000259" key="3">
    <source>
        <dbReference type="SMART" id="SM01175"/>
    </source>
</evidence>
<evidence type="ECO:0000313" key="4">
    <source>
        <dbReference type="Ensembl" id="ENSPFOP00000026514.1"/>
    </source>
</evidence>
<dbReference type="PANTHER" id="PTHR45971">
    <property type="entry name" value="PHOX (PX) DOMAIN-CONTAINING PROTEIN"/>
    <property type="match status" value="1"/>
</dbReference>
<dbReference type="GO" id="GO:0000421">
    <property type="term" value="C:autophagosome membrane"/>
    <property type="evidence" value="ECO:0007669"/>
    <property type="project" value="TreeGrafter"/>
</dbReference>
<feature type="compositionally biased region" description="Low complexity" evidence="2">
    <location>
        <begin position="212"/>
        <end position="232"/>
    </location>
</feature>
<dbReference type="eggNOG" id="KOG1829">
    <property type="taxonomic scope" value="Eukaryota"/>
</dbReference>
<organism evidence="4 5">
    <name type="scientific">Poecilia formosa</name>
    <name type="common">Amazon molly</name>
    <name type="synonym">Limia formosa</name>
    <dbReference type="NCBI Taxonomy" id="48698"/>
    <lineage>
        <taxon>Eukaryota</taxon>
        <taxon>Metazoa</taxon>
        <taxon>Chordata</taxon>
        <taxon>Craniata</taxon>
        <taxon>Vertebrata</taxon>
        <taxon>Euteleostomi</taxon>
        <taxon>Actinopterygii</taxon>
        <taxon>Neopterygii</taxon>
        <taxon>Teleostei</taxon>
        <taxon>Neoteleostei</taxon>
        <taxon>Acanthomorphata</taxon>
        <taxon>Ovalentaria</taxon>
        <taxon>Atherinomorphae</taxon>
        <taxon>Cyprinodontiformes</taxon>
        <taxon>Poeciliidae</taxon>
        <taxon>Poeciliinae</taxon>
        <taxon>Poecilia</taxon>
    </lineage>
</organism>
<dbReference type="Pfam" id="PF21054">
    <property type="entry name" value="RUBC_PIKBD"/>
    <property type="match status" value="1"/>
</dbReference>
<evidence type="ECO:0000313" key="5">
    <source>
        <dbReference type="Proteomes" id="UP000028760"/>
    </source>
</evidence>
<reference evidence="4" key="2">
    <citation type="submission" date="2025-08" db="UniProtKB">
        <authorList>
            <consortium name="Ensembl"/>
        </authorList>
    </citation>
    <scope>IDENTIFICATION</scope>
</reference>
<dbReference type="InterPro" id="IPR025258">
    <property type="entry name" value="RH_dom"/>
</dbReference>
<dbReference type="SMART" id="SM01175">
    <property type="entry name" value="DUF4206"/>
    <property type="match status" value="1"/>
</dbReference>
<dbReference type="InterPro" id="IPR052428">
    <property type="entry name" value="Autophagy_HostDef_Reg"/>
</dbReference>
<protein>
    <submittedName>
        <fullName evidence="4">Rubicon like autophagy enhancer</fullName>
    </submittedName>
</protein>
<dbReference type="PANTHER" id="PTHR45971:SF2">
    <property type="entry name" value="PROTEIN ASSOCIATED WITH UVRAG AS AUTOPHAGY ENHANCER"/>
    <property type="match status" value="1"/>
</dbReference>
<dbReference type="AlphaFoldDB" id="A0A096M523"/>
<dbReference type="Proteomes" id="UP000028760">
    <property type="component" value="Unassembled WGS sequence"/>
</dbReference>
<keyword evidence="1" id="KW-0072">Autophagy</keyword>
<dbReference type="GO" id="GO:0097352">
    <property type="term" value="P:autophagosome maturation"/>
    <property type="evidence" value="ECO:0007669"/>
    <property type="project" value="TreeGrafter"/>
</dbReference>
<dbReference type="GO" id="GO:0061910">
    <property type="term" value="P:autophagosome-endosome fusion"/>
    <property type="evidence" value="ECO:0007669"/>
    <property type="project" value="TreeGrafter"/>
</dbReference>
<feature type="compositionally biased region" description="Polar residues" evidence="2">
    <location>
        <begin position="242"/>
        <end position="258"/>
    </location>
</feature>
<dbReference type="GO" id="GO:0061909">
    <property type="term" value="P:autophagosome-lysosome fusion"/>
    <property type="evidence" value="ECO:0007669"/>
    <property type="project" value="TreeGrafter"/>
</dbReference>
<dbReference type="InterPro" id="IPR048569">
    <property type="entry name" value="RUBC_PIKBD"/>
</dbReference>
<reference evidence="5" key="1">
    <citation type="submission" date="2013-10" db="EMBL/GenBank/DDBJ databases">
        <authorList>
            <person name="Schartl M."/>
            <person name="Warren W."/>
        </authorList>
    </citation>
    <scope>NUCLEOTIDE SEQUENCE [LARGE SCALE GENOMIC DNA]</scope>
    <source>
        <strain evidence="5">female</strain>
    </source>
</reference>
<feature type="domain" description="Rubicon Homology" evidence="3">
    <location>
        <begin position="522"/>
        <end position="723"/>
    </location>
</feature>
<feature type="region of interest" description="Disordered" evidence="2">
    <location>
        <begin position="1"/>
        <end position="265"/>
    </location>
</feature>